<dbReference type="PANTHER" id="PTHR21600">
    <property type="entry name" value="MITOCHONDRIAL RNA PSEUDOURIDINE SYNTHASE"/>
    <property type="match status" value="1"/>
</dbReference>
<dbReference type="EMBL" id="BMYO01000004">
    <property type="protein sequence ID" value="GHD62330.1"/>
    <property type="molecule type" value="Genomic_DNA"/>
</dbReference>
<accession>A0ABQ3H0C7</accession>
<protein>
    <submittedName>
        <fullName evidence="2">Pseudouridylate synthase</fullName>
    </submittedName>
</protein>
<dbReference type="InterPro" id="IPR050188">
    <property type="entry name" value="RluA_PseudoU_synthase"/>
</dbReference>
<feature type="domain" description="Pseudouridine synthase RsuA/RluA-like" evidence="1">
    <location>
        <begin position="98"/>
        <end position="245"/>
    </location>
</feature>
<dbReference type="RefSeq" id="WP_189460004.1">
    <property type="nucleotide sequence ID" value="NZ_BMYO01000004.1"/>
</dbReference>
<reference evidence="3" key="1">
    <citation type="journal article" date="2019" name="Int. J. Syst. Evol. Microbiol.">
        <title>The Global Catalogue of Microorganisms (GCM) 10K type strain sequencing project: providing services to taxonomists for standard genome sequencing and annotation.</title>
        <authorList>
            <consortium name="The Broad Institute Genomics Platform"/>
            <consortium name="The Broad Institute Genome Sequencing Center for Infectious Disease"/>
            <person name="Wu L."/>
            <person name="Ma J."/>
        </authorList>
    </citation>
    <scope>NUCLEOTIDE SEQUENCE [LARGE SCALE GENOMIC DNA]</scope>
    <source>
        <strain evidence="3">KCTC 23701</strain>
    </source>
</reference>
<sequence length="302" mass="34391">MKRTTAPLPLRDGIAPSFLELPAGNWPDLLSFLIARFPHVPEAQWRERLQRGALVDAAGTPFSLDSTYAPYTRIWYYREVPAETPVPFDAPVLYRDEHLVVADKPHFLACIPAGRHLKETLLTRLRASLALPELAPVHRLDRETAGVMLFCATPAHRGVYQKLFAERRISKVYEAVAPYRADLALPRLHRSRLEERPENFTMHEVDGEPNSETRIALLGHRDGWARYRLAPHTGKKHQLRAHLNALGIPILNDPWYPLALPDKGDDFSRPLQLLARSISFTDPVSGEERHFESRRQLAFSPC</sequence>
<dbReference type="Proteomes" id="UP000604737">
    <property type="component" value="Unassembled WGS sequence"/>
</dbReference>
<dbReference type="SUPFAM" id="SSF55120">
    <property type="entry name" value="Pseudouridine synthase"/>
    <property type="match status" value="1"/>
</dbReference>
<evidence type="ECO:0000313" key="3">
    <source>
        <dbReference type="Proteomes" id="UP000604737"/>
    </source>
</evidence>
<dbReference type="InterPro" id="IPR020103">
    <property type="entry name" value="PsdUridine_synth_cat_dom_sf"/>
</dbReference>
<evidence type="ECO:0000313" key="2">
    <source>
        <dbReference type="EMBL" id="GHD62330.1"/>
    </source>
</evidence>
<dbReference type="PANTHER" id="PTHR21600:SF84">
    <property type="entry name" value="PSEUDOURIDINE SYNTHASE RSUA_RLUA-LIKE DOMAIN-CONTAINING PROTEIN"/>
    <property type="match status" value="1"/>
</dbReference>
<evidence type="ECO:0000259" key="1">
    <source>
        <dbReference type="Pfam" id="PF00849"/>
    </source>
</evidence>
<organism evidence="2 3">
    <name type="scientific">Jeongeupia chitinilytica</name>
    <dbReference type="NCBI Taxonomy" id="1041641"/>
    <lineage>
        <taxon>Bacteria</taxon>
        <taxon>Pseudomonadati</taxon>
        <taxon>Pseudomonadota</taxon>
        <taxon>Betaproteobacteria</taxon>
        <taxon>Neisseriales</taxon>
        <taxon>Chitinibacteraceae</taxon>
        <taxon>Jeongeupia</taxon>
    </lineage>
</organism>
<keyword evidence="3" id="KW-1185">Reference proteome</keyword>
<dbReference type="Gene3D" id="3.30.2350.10">
    <property type="entry name" value="Pseudouridine synthase"/>
    <property type="match status" value="1"/>
</dbReference>
<proteinExistence type="predicted"/>
<dbReference type="InterPro" id="IPR006145">
    <property type="entry name" value="PsdUridine_synth_RsuA/RluA"/>
</dbReference>
<gene>
    <name evidence="2" type="ORF">GCM10007350_18120</name>
</gene>
<comment type="caution">
    <text evidence="2">The sequence shown here is derived from an EMBL/GenBank/DDBJ whole genome shotgun (WGS) entry which is preliminary data.</text>
</comment>
<dbReference type="Pfam" id="PF00849">
    <property type="entry name" value="PseudoU_synth_2"/>
    <property type="match status" value="1"/>
</dbReference>
<name>A0ABQ3H0C7_9NEIS</name>